<name>A0A7I8KNY2_SPIIN</name>
<dbReference type="EMBL" id="LR746270">
    <property type="protein sequence ID" value="CAA7399527.1"/>
    <property type="molecule type" value="Genomic_DNA"/>
</dbReference>
<dbReference type="Proteomes" id="UP000663760">
    <property type="component" value="Chromosome 7"/>
</dbReference>
<sequence>MVVVALGRISRWLPWGAPEDCRRRRRREPASATAPSPEFRTGEEQWWRVDPDLDLVVVATGAGGDNGSDWSVGWLEPHAPEFLIGADGESCFSVLVRCYGGDRSGDGRRPLAAGEPDGGGVEGKDTFERWLSSLQSS</sequence>
<feature type="region of interest" description="Disordered" evidence="1">
    <location>
        <begin position="102"/>
        <end position="125"/>
    </location>
</feature>
<dbReference type="PANTHER" id="PTHR34464">
    <property type="entry name" value="OS09G0376300 PROTEIN"/>
    <property type="match status" value="1"/>
</dbReference>
<gene>
    <name evidence="2" type="ORF">SI8410_07010197</name>
</gene>
<dbReference type="AlphaFoldDB" id="A0A7I8KNY2"/>
<dbReference type="PANTHER" id="PTHR34464:SF3">
    <property type="entry name" value="OS09G0376300 PROTEIN"/>
    <property type="match status" value="1"/>
</dbReference>
<reference evidence="2" key="1">
    <citation type="submission" date="2020-02" db="EMBL/GenBank/DDBJ databases">
        <authorList>
            <person name="Scholz U."/>
            <person name="Mascher M."/>
            <person name="Fiebig A."/>
        </authorList>
    </citation>
    <scope>NUCLEOTIDE SEQUENCE</scope>
</reference>
<accession>A0A7I8KNY2</accession>
<proteinExistence type="predicted"/>
<protein>
    <submittedName>
        <fullName evidence="2">Uncharacterized protein</fullName>
    </submittedName>
</protein>
<evidence type="ECO:0000256" key="1">
    <source>
        <dbReference type="SAM" id="MobiDB-lite"/>
    </source>
</evidence>
<keyword evidence="3" id="KW-1185">Reference proteome</keyword>
<evidence type="ECO:0000313" key="3">
    <source>
        <dbReference type="Proteomes" id="UP000663760"/>
    </source>
</evidence>
<dbReference type="OrthoDB" id="686813at2759"/>
<organism evidence="2 3">
    <name type="scientific">Spirodela intermedia</name>
    <name type="common">Intermediate duckweed</name>
    <dbReference type="NCBI Taxonomy" id="51605"/>
    <lineage>
        <taxon>Eukaryota</taxon>
        <taxon>Viridiplantae</taxon>
        <taxon>Streptophyta</taxon>
        <taxon>Embryophyta</taxon>
        <taxon>Tracheophyta</taxon>
        <taxon>Spermatophyta</taxon>
        <taxon>Magnoliopsida</taxon>
        <taxon>Liliopsida</taxon>
        <taxon>Araceae</taxon>
        <taxon>Lemnoideae</taxon>
        <taxon>Spirodela</taxon>
    </lineage>
</organism>
<evidence type="ECO:0000313" key="2">
    <source>
        <dbReference type="EMBL" id="CAA7399527.1"/>
    </source>
</evidence>
<feature type="region of interest" description="Disordered" evidence="1">
    <location>
        <begin position="23"/>
        <end position="43"/>
    </location>
</feature>